<evidence type="ECO:0000256" key="2">
    <source>
        <dbReference type="SAM" id="MobiDB-lite"/>
    </source>
</evidence>
<feature type="compositionally biased region" description="Pro residues" evidence="2">
    <location>
        <begin position="48"/>
        <end position="58"/>
    </location>
</feature>
<feature type="compositionally biased region" description="Pro residues" evidence="2">
    <location>
        <begin position="8"/>
        <end position="17"/>
    </location>
</feature>
<evidence type="ECO:0000313" key="4">
    <source>
        <dbReference type="Proteomes" id="UP000199207"/>
    </source>
</evidence>
<gene>
    <name evidence="3" type="ORF">SAMN05421773_110205</name>
</gene>
<evidence type="ECO:0000256" key="1">
    <source>
        <dbReference type="ARBA" id="ARBA00022801"/>
    </source>
</evidence>
<organism evidence="3 4">
    <name type="scientific">Streptomyces aidingensis</name>
    <dbReference type="NCBI Taxonomy" id="910347"/>
    <lineage>
        <taxon>Bacteria</taxon>
        <taxon>Bacillati</taxon>
        <taxon>Actinomycetota</taxon>
        <taxon>Actinomycetes</taxon>
        <taxon>Kitasatosporales</taxon>
        <taxon>Streptomycetaceae</taxon>
        <taxon>Streptomyces</taxon>
    </lineage>
</organism>
<dbReference type="Pfam" id="PF04203">
    <property type="entry name" value="Sortase"/>
    <property type="match status" value="1"/>
</dbReference>
<dbReference type="RefSeq" id="WP_093840023.1">
    <property type="nucleotide sequence ID" value="NZ_FOLM01000010.1"/>
</dbReference>
<dbReference type="OrthoDB" id="525039at2"/>
<name>A0A1I1Q1C3_9ACTN</name>
<keyword evidence="4" id="KW-1185">Reference proteome</keyword>
<dbReference type="EMBL" id="FOLM01000010">
    <property type="protein sequence ID" value="SFD15757.1"/>
    <property type="molecule type" value="Genomic_DNA"/>
</dbReference>
<dbReference type="SUPFAM" id="SSF63817">
    <property type="entry name" value="Sortase"/>
    <property type="match status" value="1"/>
</dbReference>
<sequence>MTQVPETPKAPVPPEPPEPARRPATRPSRAARLRDRLGLRRPRRRPGPGSPSAPPPAPAGATAASGRRRRPRPLHLFRFLRFVRFVRIFRIFRFLRFLRIFRPARLFRLFRRIRQRLVHSLWTVPRSAVARWAAAAVRPVRSGYRAADRGVRALPWHRLVRLCRGTAALTRTALLRTGLLRPDPDGDTARTRQDRLAPRSRRMEVAAVASAVLVTVLTAAILPAEDSVPATAAPGAGLPERPGTGTGAGAGAGGLAPMPRSAPTQVRIPELGIAVEAFGADLAPDGGPPTPAEEDAMRAAWYAGGVAPGEAGAALLVGHLDTATGPAAFAGLGSLEPGGVIEVDRADGTTAVFVADAVEQYLKSQFPDDKVYGSVDTPELRLITCGGTWSPDGGYNANIVVYAHLTATHPTASG</sequence>
<dbReference type="AlphaFoldDB" id="A0A1I1Q1C3"/>
<dbReference type="InterPro" id="IPR042001">
    <property type="entry name" value="Sortase_F"/>
</dbReference>
<dbReference type="Gene3D" id="2.40.260.10">
    <property type="entry name" value="Sortase"/>
    <property type="match status" value="1"/>
</dbReference>
<feature type="region of interest" description="Disordered" evidence="2">
    <location>
        <begin position="232"/>
        <end position="253"/>
    </location>
</feature>
<reference evidence="3 4" key="1">
    <citation type="submission" date="2016-10" db="EMBL/GenBank/DDBJ databases">
        <authorList>
            <person name="de Groot N.N."/>
        </authorList>
    </citation>
    <scope>NUCLEOTIDE SEQUENCE [LARGE SCALE GENOMIC DNA]</scope>
    <source>
        <strain evidence="3 4">CGMCC 4.5739</strain>
    </source>
</reference>
<dbReference type="NCBIfam" id="NF033748">
    <property type="entry name" value="class_F_sortase"/>
    <property type="match status" value="1"/>
</dbReference>
<protein>
    <submittedName>
        <fullName evidence="3">Sortase family protein</fullName>
    </submittedName>
</protein>
<proteinExistence type="predicted"/>
<dbReference type="CDD" id="cd05829">
    <property type="entry name" value="Sortase_F"/>
    <property type="match status" value="1"/>
</dbReference>
<feature type="region of interest" description="Disordered" evidence="2">
    <location>
        <begin position="1"/>
        <end position="67"/>
    </location>
</feature>
<keyword evidence="1" id="KW-0378">Hydrolase</keyword>
<accession>A0A1I1Q1C3</accession>
<dbReference type="InterPro" id="IPR005754">
    <property type="entry name" value="Sortase"/>
</dbReference>
<dbReference type="Proteomes" id="UP000199207">
    <property type="component" value="Unassembled WGS sequence"/>
</dbReference>
<dbReference type="InterPro" id="IPR023365">
    <property type="entry name" value="Sortase_dom-sf"/>
</dbReference>
<feature type="compositionally biased region" description="Gly residues" evidence="2">
    <location>
        <begin position="244"/>
        <end position="253"/>
    </location>
</feature>
<dbReference type="GO" id="GO:0016787">
    <property type="term" value="F:hydrolase activity"/>
    <property type="evidence" value="ECO:0007669"/>
    <property type="project" value="UniProtKB-KW"/>
</dbReference>
<evidence type="ECO:0000313" key="3">
    <source>
        <dbReference type="EMBL" id="SFD15757.1"/>
    </source>
</evidence>
<dbReference type="STRING" id="910347.SAMN05421773_110205"/>